<evidence type="ECO:0000259" key="2">
    <source>
        <dbReference type="SMART" id="SM00471"/>
    </source>
</evidence>
<dbReference type="SUPFAM" id="SSF109604">
    <property type="entry name" value="HD-domain/PDEase-like"/>
    <property type="match status" value="1"/>
</dbReference>
<feature type="compositionally biased region" description="Polar residues" evidence="1">
    <location>
        <begin position="1"/>
        <end position="28"/>
    </location>
</feature>
<evidence type="ECO:0000313" key="3">
    <source>
        <dbReference type="EMBL" id="SLM15175.1"/>
    </source>
</evidence>
<feature type="domain" description="HD/PDEase" evidence="2">
    <location>
        <begin position="81"/>
        <end position="188"/>
    </location>
</feature>
<sequence length="234" mass="26496">MNSGENGPQDTGPNGSKSPAAESSQDAESPQDAKSPLSRQGSILRSDRLTMDKAAMLRLKRMHLAPYIQLATCLIGKLRRSGGNMFRHQLDTMAILMDYGYIDSVLLKASLIHDLLEDAPETDPDTILSIDDESVDVYKLVLEVTRRPVENKAEFLNRIRDFGSLRAKVLKSADRISNMISLGYVTDDVFVRRYTDETEQFVFPIAERADERMLSELKELVATRREYLRNRIEI</sequence>
<evidence type="ECO:0000256" key="1">
    <source>
        <dbReference type="SAM" id="MobiDB-lite"/>
    </source>
</evidence>
<dbReference type="SMART" id="SM00471">
    <property type="entry name" value="HDc"/>
    <property type="match status" value="1"/>
</dbReference>
<dbReference type="Gene3D" id="1.10.3210.10">
    <property type="entry name" value="Hypothetical protein af1432"/>
    <property type="match status" value="1"/>
</dbReference>
<organism evidence="3">
    <name type="scientific">uncultured spirochete</name>
    <dbReference type="NCBI Taxonomy" id="156406"/>
    <lineage>
        <taxon>Bacteria</taxon>
        <taxon>Pseudomonadati</taxon>
        <taxon>Spirochaetota</taxon>
        <taxon>Spirochaetia</taxon>
        <taxon>Spirochaetales</taxon>
        <taxon>environmental samples</taxon>
    </lineage>
</organism>
<accession>A0A3P3XL58</accession>
<reference evidence="3" key="1">
    <citation type="submission" date="2017-02" db="EMBL/GenBank/DDBJ databases">
        <authorList>
            <person name="Regsiter A."/>
            <person name="William W."/>
        </authorList>
    </citation>
    <scope>NUCLEOTIDE SEQUENCE</scope>
    <source>
        <strain evidence="3">Bib</strain>
    </source>
</reference>
<gene>
    <name evidence="3" type="ORF">SPIROBIBN47_400003</name>
</gene>
<proteinExistence type="predicted"/>
<name>A0A3P3XL58_9SPIR</name>
<dbReference type="InterPro" id="IPR003607">
    <property type="entry name" value="HD/PDEase_dom"/>
</dbReference>
<dbReference type="EMBL" id="FWDM01000035">
    <property type="protein sequence ID" value="SLM15175.1"/>
    <property type="molecule type" value="Genomic_DNA"/>
</dbReference>
<feature type="region of interest" description="Disordered" evidence="1">
    <location>
        <begin position="1"/>
        <end position="44"/>
    </location>
</feature>
<protein>
    <recommendedName>
        <fullName evidence="2">HD/PDEase domain-containing protein</fullName>
    </recommendedName>
</protein>
<dbReference type="AlphaFoldDB" id="A0A3P3XL58"/>